<sequence>VLIALGLLAAAGAALAWWLGEQEKAPAKDPWASQAGGADPWASRTPTSSGTTPEVAGAYAPATSTTGTADVSGSATSPSSQSFGVGSAAGAGAAGTAAATTGTTGTTSDSGSYEQPRMLDSEEIDELASDEPTTADEQAPGESPTEEIASARAHHGEPVAHESGTASDSDDDSVGHEEAEARDEADSATWSGAIDRSDPDDRAGLGTGPDVDADPAQPPLDRPEAERRYDDRSTGI</sequence>
<keyword evidence="3" id="KW-1185">Reference proteome</keyword>
<name>A0ABV5V1H7_9MICO</name>
<dbReference type="EMBL" id="JBHMAX010000013">
    <property type="protein sequence ID" value="MFB9731660.1"/>
    <property type="molecule type" value="Genomic_DNA"/>
</dbReference>
<feature type="region of interest" description="Disordered" evidence="1">
    <location>
        <begin position="23"/>
        <end position="236"/>
    </location>
</feature>
<protein>
    <submittedName>
        <fullName evidence="2">Uncharacterized protein</fullName>
    </submittedName>
</protein>
<feature type="non-terminal residue" evidence="2">
    <location>
        <position position="1"/>
    </location>
</feature>
<feature type="compositionally biased region" description="Low complexity" evidence="1">
    <location>
        <begin position="94"/>
        <end position="112"/>
    </location>
</feature>
<reference evidence="2 3" key="1">
    <citation type="submission" date="2024-09" db="EMBL/GenBank/DDBJ databases">
        <authorList>
            <person name="Sun Q."/>
            <person name="Mori K."/>
        </authorList>
    </citation>
    <scope>NUCLEOTIDE SEQUENCE [LARGE SCALE GENOMIC DNA]</scope>
    <source>
        <strain evidence="2 3">JCM 12763</strain>
    </source>
</reference>
<feature type="compositionally biased region" description="Polar residues" evidence="1">
    <location>
        <begin position="62"/>
        <end position="78"/>
    </location>
</feature>
<feature type="compositionally biased region" description="Basic and acidic residues" evidence="1">
    <location>
        <begin position="221"/>
        <end position="236"/>
    </location>
</feature>
<proteinExistence type="predicted"/>
<feature type="compositionally biased region" description="Basic and acidic residues" evidence="1">
    <location>
        <begin position="173"/>
        <end position="185"/>
    </location>
</feature>
<evidence type="ECO:0000313" key="2">
    <source>
        <dbReference type="EMBL" id="MFB9731660.1"/>
    </source>
</evidence>
<accession>A0ABV5V1H7</accession>
<organism evidence="2 3">
    <name type="scientific">Ornithinimicrobium kibberense</name>
    <dbReference type="NCBI Taxonomy" id="282060"/>
    <lineage>
        <taxon>Bacteria</taxon>
        <taxon>Bacillati</taxon>
        <taxon>Actinomycetota</taxon>
        <taxon>Actinomycetes</taxon>
        <taxon>Micrococcales</taxon>
        <taxon>Ornithinimicrobiaceae</taxon>
        <taxon>Ornithinimicrobium</taxon>
    </lineage>
</organism>
<comment type="caution">
    <text evidence="2">The sequence shown here is derived from an EMBL/GenBank/DDBJ whole genome shotgun (WGS) entry which is preliminary data.</text>
</comment>
<evidence type="ECO:0000313" key="3">
    <source>
        <dbReference type="Proteomes" id="UP001589613"/>
    </source>
</evidence>
<dbReference type="Proteomes" id="UP001589613">
    <property type="component" value="Unassembled WGS sequence"/>
</dbReference>
<gene>
    <name evidence="2" type="ORF">ACFFN0_06370</name>
</gene>
<evidence type="ECO:0000256" key="1">
    <source>
        <dbReference type="SAM" id="MobiDB-lite"/>
    </source>
</evidence>